<keyword evidence="1" id="KW-0732">Signal</keyword>
<evidence type="ECO:0000313" key="3">
    <source>
        <dbReference type="Proteomes" id="UP000193642"/>
    </source>
</evidence>
<dbReference type="EMBL" id="MCGO01000019">
    <property type="protein sequence ID" value="ORY45637.1"/>
    <property type="molecule type" value="Genomic_DNA"/>
</dbReference>
<comment type="caution">
    <text evidence="2">The sequence shown here is derived from an EMBL/GenBank/DDBJ whole genome shotgun (WGS) entry which is preliminary data.</text>
</comment>
<evidence type="ECO:0000256" key="1">
    <source>
        <dbReference type="SAM" id="SignalP"/>
    </source>
</evidence>
<feature type="signal peptide" evidence="1">
    <location>
        <begin position="1"/>
        <end position="19"/>
    </location>
</feature>
<dbReference type="AlphaFoldDB" id="A0A1Y2CFG3"/>
<accession>A0A1Y2CFG3</accession>
<keyword evidence="3" id="KW-1185">Reference proteome</keyword>
<name>A0A1Y2CFG3_9FUNG</name>
<evidence type="ECO:0000313" key="2">
    <source>
        <dbReference type="EMBL" id="ORY45637.1"/>
    </source>
</evidence>
<organism evidence="2 3">
    <name type="scientific">Rhizoclosmatium globosum</name>
    <dbReference type="NCBI Taxonomy" id="329046"/>
    <lineage>
        <taxon>Eukaryota</taxon>
        <taxon>Fungi</taxon>
        <taxon>Fungi incertae sedis</taxon>
        <taxon>Chytridiomycota</taxon>
        <taxon>Chytridiomycota incertae sedis</taxon>
        <taxon>Chytridiomycetes</taxon>
        <taxon>Chytridiales</taxon>
        <taxon>Chytriomycetaceae</taxon>
        <taxon>Rhizoclosmatium</taxon>
    </lineage>
</organism>
<evidence type="ECO:0008006" key="4">
    <source>
        <dbReference type="Google" id="ProtNLM"/>
    </source>
</evidence>
<reference evidence="2 3" key="1">
    <citation type="submission" date="2016-07" db="EMBL/GenBank/DDBJ databases">
        <title>Pervasive Adenine N6-methylation of Active Genes in Fungi.</title>
        <authorList>
            <consortium name="DOE Joint Genome Institute"/>
            <person name="Mondo S.J."/>
            <person name="Dannebaum R.O."/>
            <person name="Kuo R.C."/>
            <person name="Labutti K."/>
            <person name="Haridas S."/>
            <person name="Kuo A."/>
            <person name="Salamov A."/>
            <person name="Ahrendt S.R."/>
            <person name="Lipzen A."/>
            <person name="Sullivan W."/>
            <person name="Andreopoulos W.B."/>
            <person name="Clum A."/>
            <person name="Lindquist E."/>
            <person name="Daum C."/>
            <person name="Ramamoorthy G.K."/>
            <person name="Gryganskyi A."/>
            <person name="Culley D."/>
            <person name="Magnuson J.K."/>
            <person name="James T.Y."/>
            <person name="O'Malley M.A."/>
            <person name="Stajich J.E."/>
            <person name="Spatafora J.W."/>
            <person name="Visel A."/>
            <person name="Grigoriev I.V."/>
        </authorList>
    </citation>
    <scope>NUCLEOTIDE SEQUENCE [LARGE SCALE GENOMIC DNA]</scope>
    <source>
        <strain evidence="2 3">JEL800</strain>
    </source>
</reference>
<gene>
    <name evidence="2" type="ORF">BCR33DRAFT_716281</name>
</gene>
<dbReference type="OrthoDB" id="3356102at2759"/>
<protein>
    <recommendedName>
        <fullName evidence="4">Fucose-specific lectin</fullName>
    </recommendedName>
</protein>
<dbReference type="Proteomes" id="UP000193642">
    <property type="component" value="Unassembled WGS sequence"/>
</dbReference>
<sequence>MFLALQLILSLVFFTYVNGNGCAIFDSAGNLFVFGPNGVQFVGPNPSQWSSPQPKDPSGSIDFSSSNVVCLSSHYLNAGLFLNANSQDPSTLHKYSFNSRTWSQISTTGLVPNGNTVRAVIDYDTLVIYAFSDGKLVRLGDANEQNLSKNPSSLEWVDANYNVMPFDASAYQPTFAHAFFNLYFFGVPGAGAGQVWGYRIHYNEWGPGPQSVGATFPSTHGQTATFSYKDPAENEHDGAPSHVAFIPDDYSGVWVIDSYTNRTTSVAAAPSAGTTSLTRYSASENLLVQFTPETGRIRYIDLSDVLVNHMDSSSASWVDVGIVR</sequence>
<feature type="chain" id="PRO_5013299513" description="Fucose-specific lectin" evidence="1">
    <location>
        <begin position="20"/>
        <end position="324"/>
    </location>
</feature>
<proteinExistence type="predicted"/>